<gene>
    <name evidence="2" type="ORF">E2C01_069599</name>
</gene>
<proteinExistence type="predicted"/>
<organism evidence="2 3">
    <name type="scientific">Portunus trituberculatus</name>
    <name type="common">Swimming crab</name>
    <name type="synonym">Neptunus trituberculatus</name>
    <dbReference type="NCBI Taxonomy" id="210409"/>
    <lineage>
        <taxon>Eukaryota</taxon>
        <taxon>Metazoa</taxon>
        <taxon>Ecdysozoa</taxon>
        <taxon>Arthropoda</taxon>
        <taxon>Crustacea</taxon>
        <taxon>Multicrustacea</taxon>
        <taxon>Malacostraca</taxon>
        <taxon>Eumalacostraca</taxon>
        <taxon>Eucarida</taxon>
        <taxon>Decapoda</taxon>
        <taxon>Pleocyemata</taxon>
        <taxon>Brachyura</taxon>
        <taxon>Eubrachyura</taxon>
        <taxon>Portunoidea</taxon>
        <taxon>Portunidae</taxon>
        <taxon>Portuninae</taxon>
        <taxon>Portunus</taxon>
    </lineage>
</organism>
<feature type="compositionally biased region" description="Polar residues" evidence="1">
    <location>
        <begin position="18"/>
        <end position="27"/>
    </location>
</feature>
<evidence type="ECO:0000313" key="2">
    <source>
        <dbReference type="EMBL" id="MPC75215.1"/>
    </source>
</evidence>
<sequence length="77" mass="8648">MSTPSTASNSNTNRSTKQNRSTHFSNTCEHVHSAVMAERAQNQQGNSKQHLQNVNPETLITQMNDEGTDKMVYLKEI</sequence>
<accession>A0A5B7HZB6</accession>
<dbReference type="Proteomes" id="UP000324222">
    <property type="component" value="Unassembled WGS sequence"/>
</dbReference>
<keyword evidence="3" id="KW-1185">Reference proteome</keyword>
<feature type="compositionally biased region" description="Low complexity" evidence="1">
    <location>
        <begin position="1"/>
        <end position="16"/>
    </location>
</feature>
<reference evidence="2 3" key="1">
    <citation type="submission" date="2019-05" db="EMBL/GenBank/DDBJ databases">
        <title>Another draft genome of Portunus trituberculatus and its Hox gene families provides insights of decapod evolution.</title>
        <authorList>
            <person name="Jeong J.-H."/>
            <person name="Song I."/>
            <person name="Kim S."/>
            <person name="Choi T."/>
            <person name="Kim D."/>
            <person name="Ryu S."/>
            <person name="Kim W."/>
        </authorList>
    </citation>
    <scope>NUCLEOTIDE SEQUENCE [LARGE SCALE GENOMIC DNA]</scope>
    <source>
        <tissue evidence="2">Muscle</tissue>
    </source>
</reference>
<comment type="caution">
    <text evidence="2">The sequence shown here is derived from an EMBL/GenBank/DDBJ whole genome shotgun (WGS) entry which is preliminary data.</text>
</comment>
<dbReference type="AlphaFoldDB" id="A0A5B7HZB6"/>
<evidence type="ECO:0000313" key="3">
    <source>
        <dbReference type="Proteomes" id="UP000324222"/>
    </source>
</evidence>
<feature type="compositionally biased region" description="Polar residues" evidence="1">
    <location>
        <begin position="40"/>
        <end position="57"/>
    </location>
</feature>
<protein>
    <submittedName>
        <fullName evidence="2">Uncharacterized protein</fullName>
    </submittedName>
</protein>
<evidence type="ECO:0000256" key="1">
    <source>
        <dbReference type="SAM" id="MobiDB-lite"/>
    </source>
</evidence>
<name>A0A5B7HZB6_PORTR</name>
<dbReference type="EMBL" id="VSRR010040608">
    <property type="protein sequence ID" value="MPC75215.1"/>
    <property type="molecule type" value="Genomic_DNA"/>
</dbReference>
<feature type="region of interest" description="Disordered" evidence="1">
    <location>
        <begin position="38"/>
        <end position="57"/>
    </location>
</feature>
<feature type="region of interest" description="Disordered" evidence="1">
    <location>
        <begin position="1"/>
        <end position="27"/>
    </location>
</feature>